<dbReference type="Proteomes" id="UP000324176">
    <property type="component" value="Unassembled WGS sequence"/>
</dbReference>
<proteinExistence type="predicted"/>
<dbReference type="RefSeq" id="WP_052752102.1">
    <property type="nucleotide sequence ID" value="NZ_VNHT01000009.1"/>
</dbReference>
<dbReference type="EMBL" id="VNHT01000009">
    <property type="protein sequence ID" value="TYP91435.1"/>
    <property type="molecule type" value="Genomic_DNA"/>
</dbReference>
<reference evidence="2 3" key="1">
    <citation type="submission" date="2019-07" db="EMBL/GenBank/DDBJ databases">
        <title>Active sludge and wastewater microbial communities from Klosterneuburg, Austria.</title>
        <authorList>
            <person name="Wagner M."/>
        </authorList>
    </citation>
    <scope>NUCLEOTIDE SEQUENCE [LARGE SCALE GENOMIC DNA]</scope>
    <source>
        <strain evidence="2 3">Nm2</strain>
    </source>
</reference>
<organism evidence="2 3">
    <name type="scientific">Nitrosomonas communis</name>
    <dbReference type="NCBI Taxonomy" id="44574"/>
    <lineage>
        <taxon>Bacteria</taxon>
        <taxon>Pseudomonadati</taxon>
        <taxon>Pseudomonadota</taxon>
        <taxon>Betaproteobacteria</taxon>
        <taxon>Nitrosomonadales</taxon>
        <taxon>Nitrosomonadaceae</taxon>
        <taxon>Nitrosomonas</taxon>
    </lineage>
</organism>
<evidence type="ECO:0000313" key="3">
    <source>
        <dbReference type="Proteomes" id="UP000324176"/>
    </source>
</evidence>
<sequence>MKLKLVNLMRVLILLVSSIFLCSLATLVQASCKGCLCVGDPCRLCSLPPMTTDKIVEDEPETCKKIREQVAPISSPPGTNEYFASLDKSTMACIKNGGDVIKNSRRSEAFPARVYCKPYTNEKLK</sequence>
<evidence type="ECO:0000256" key="1">
    <source>
        <dbReference type="SAM" id="SignalP"/>
    </source>
</evidence>
<name>A0A5D3YDX9_9PROT</name>
<comment type="caution">
    <text evidence="2">The sequence shown here is derived from an EMBL/GenBank/DDBJ whole genome shotgun (WGS) entry which is preliminary data.</text>
</comment>
<evidence type="ECO:0000313" key="2">
    <source>
        <dbReference type="EMBL" id="TYP91435.1"/>
    </source>
</evidence>
<keyword evidence="1" id="KW-0732">Signal</keyword>
<gene>
    <name evidence="2" type="ORF">BCL69_100963</name>
</gene>
<protein>
    <submittedName>
        <fullName evidence="2">Uncharacterized protein</fullName>
    </submittedName>
</protein>
<feature type="chain" id="PRO_5022889656" evidence="1">
    <location>
        <begin position="31"/>
        <end position="125"/>
    </location>
</feature>
<feature type="signal peptide" evidence="1">
    <location>
        <begin position="1"/>
        <end position="30"/>
    </location>
</feature>
<accession>A0A5D3YDX9</accession>
<dbReference type="AlphaFoldDB" id="A0A5D3YDX9"/>